<dbReference type="PANTHER" id="PTHR14969">
    <property type="entry name" value="SPHINGOSINE-1-PHOSPHATE PHOSPHOHYDROLASE"/>
    <property type="match status" value="1"/>
</dbReference>
<gene>
    <name evidence="9" type="ORF">J4D97_16290</name>
</gene>
<keyword evidence="10" id="KW-1185">Reference proteome</keyword>
<keyword evidence="2" id="KW-1003">Cell membrane</keyword>
<dbReference type="RefSeq" id="WP_208308491.1">
    <property type="nucleotide sequence ID" value="NZ_JAGETX010000010.1"/>
</dbReference>
<dbReference type="InterPro" id="IPR000326">
    <property type="entry name" value="PAP2/HPO"/>
</dbReference>
<feature type="transmembrane region" description="Helical" evidence="7">
    <location>
        <begin position="142"/>
        <end position="161"/>
    </location>
</feature>
<name>A0ABS3TEX6_9BACT</name>
<evidence type="ECO:0000256" key="3">
    <source>
        <dbReference type="ARBA" id="ARBA00022692"/>
    </source>
</evidence>
<accession>A0ABS3TEX6</accession>
<feature type="transmembrane region" description="Helical" evidence="7">
    <location>
        <begin position="168"/>
        <end position="187"/>
    </location>
</feature>
<dbReference type="Gene3D" id="1.20.144.10">
    <property type="entry name" value="Phosphatidic acid phosphatase type 2/haloperoxidase"/>
    <property type="match status" value="2"/>
</dbReference>
<dbReference type="EMBL" id="JAGETX010000010">
    <property type="protein sequence ID" value="MBO3272217.1"/>
    <property type="molecule type" value="Genomic_DNA"/>
</dbReference>
<dbReference type="SMART" id="SM00014">
    <property type="entry name" value="acidPPc"/>
    <property type="match status" value="1"/>
</dbReference>
<protein>
    <submittedName>
        <fullName evidence="9">Phosphatase PAP2 family protein</fullName>
    </submittedName>
</protein>
<feature type="transmembrane region" description="Helical" evidence="7">
    <location>
        <begin position="20"/>
        <end position="38"/>
    </location>
</feature>
<evidence type="ECO:0000313" key="10">
    <source>
        <dbReference type="Proteomes" id="UP000670527"/>
    </source>
</evidence>
<organism evidence="9 10">
    <name type="scientific">Hymenobacter defluvii</name>
    <dbReference type="NCBI Taxonomy" id="2054411"/>
    <lineage>
        <taxon>Bacteria</taxon>
        <taxon>Pseudomonadati</taxon>
        <taxon>Bacteroidota</taxon>
        <taxon>Cytophagia</taxon>
        <taxon>Cytophagales</taxon>
        <taxon>Hymenobacteraceae</taxon>
        <taxon>Hymenobacter</taxon>
    </lineage>
</organism>
<proteinExistence type="predicted"/>
<feature type="transmembrane region" description="Helical" evidence="7">
    <location>
        <begin position="199"/>
        <end position="217"/>
    </location>
</feature>
<evidence type="ECO:0000256" key="4">
    <source>
        <dbReference type="ARBA" id="ARBA00022801"/>
    </source>
</evidence>
<feature type="domain" description="Phosphatidic acid phosphatase type 2/haloperoxidase" evidence="8">
    <location>
        <begin position="97"/>
        <end position="210"/>
    </location>
</feature>
<dbReference type="Proteomes" id="UP000670527">
    <property type="component" value="Unassembled WGS sequence"/>
</dbReference>
<reference evidence="9 10" key="1">
    <citation type="submission" date="2021-03" db="EMBL/GenBank/DDBJ databases">
        <authorList>
            <person name="Kim M.K."/>
        </authorList>
    </citation>
    <scope>NUCLEOTIDE SEQUENCE [LARGE SCALE GENOMIC DNA]</scope>
    <source>
        <strain evidence="9 10">BT507</strain>
    </source>
</reference>
<feature type="transmembrane region" description="Helical" evidence="7">
    <location>
        <begin position="75"/>
        <end position="94"/>
    </location>
</feature>
<comment type="subcellular location">
    <subcellularLocation>
        <location evidence="1">Cell membrane</location>
        <topology evidence="1">Multi-pass membrane protein</topology>
    </subcellularLocation>
</comment>
<keyword evidence="5 7" id="KW-1133">Transmembrane helix</keyword>
<evidence type="ECO:0000313" key="9">
    <source>
        <dbReference type="EMBL" id="MBO3272217.1"/>
    </source>
</evidence>
<evidence type="ECO:0000256" key="7">
    <source>
        <dbReference type="SAM" id="Phobius"/>
    </source>
</evidence>
<dbReference type="SUPFAM" id="SSF48317">
    <property type="entry name" value="Acid phosphatase/Vanadium-dependent haloperoxidase"/>
    <property type="match status" value="1"/>
</dbReference>
<evidence type="ECO:0000259" key="8">
    <source>
        <dbReference type="SMART" id="SM00014"/>
    </source>
</evidence>
<feature type="transmembrane region" description="Helical" evidence="7">
    <location>
        <begin position="101"/>
        <end position="122"/>
    </location>
</feature>
<dbReference type="InterPro" id="IPR036938">
    <property type="entry name" value="PAP2/HPO_sf"/>
</dbReference>
<dbReference type="PANTHER" id="PTHR14969:SF62">
    <property type="entry name" value="DECAPRENYLPHOSPHORYL-5-PHOSPHORIBOSE PHOSPHATASE RV3807C-RELATED"/>
    <property type="match status" value="1"/>
</dbReference>
<dbReference type="Pfam" id="PF01569">
    <property type="entry name" value="PAP2"/>
    <property type="match status" value="1"/>
</dbReference>
<evidence type="ECO:0000256" key="6">
    <source>
        <dbReference type="ARBA" id="ARBA00023136"/>
    </source>
</evidence>
<evidence type="ECO:0000256" key="2">
    <source>
        <dbReference type="ARBA" id="ARBA00022475"/>
    </source>
</evidence>
<sequence length="244" mass="27067">MMFWISAISKSLLQQHRRLMVLLLIGIILPWGIFLKASSEIREGEGFPGDQWVLQWLHARATPALDQLFLLLTRLGGPPVMATLAGLIASLLFWRRQRRHAWFFSVAVGGAAALNIAAKLLLGRVRPALWVSLAPETTPSFPSGHAMGSAALVLTLGLLLAHSRWRGLLWGLGALFVLGVGVSRLYLGVHYPSDVLAGWIASVGWVSGVYLLFSPYLRELEQLIRQRHQAHRHRPPRSTTTPQL</sequence>
<evidence type="ECO:0000256" key="1">
    <source>
        <dbReference type="ARBA" id="ARBA00004651"/>
    </source>
</evidence>
<keyword evidence="3 7" id="KW-0812">Transmembrane</keyword>
<comment type="caution">
    <text evidence="9">The sequence shown here is derived from an EMBL/GenBank/DDBJ whole genome shotgun (WGS) entry which is preliminary data.</text>
</comment>
<evidence type="ECO:0000256" key="5">
    <source>
        <dbReference type="ARBA" id="ARBA00022989"/>
    </source>
</evidence>
<keyword evidence="4" id="KW-0378">Hydrolase</keyword>
<keyword evidence="6 7" id="KW-0472">Membrane</keyword>
<dbReference type="CDD" id="cd03392">
    <property type="entry name" value="PAP2_like_2"/>
    <property type="match status" value="1"/>
</dbReference>